<dbReference type="EMBL" id="AP022577">
    <property type="protein sequence ID" value="BBX85944.1"/>
    <property type="molecule type" value="Genomic_DNA"/>
</dbReference>
<dbReference type="NCBIfam" id="NF038175">
    <property type="entry name" value="IniB_NTERM"/>
    <property type="match status" value="1"/>
</dbReference>
<evidence type="ECO:0000313" key="3">
    <source>
        <dbReference type="Proteomes" id="UP000465609"/>
    </source>
</evidence>
<evidence type="ECO:0000313" key="2">
    <source>
        <dbReference type="EMBL" id="BBX85944.1"/>
    </source>
</evidence>
<protein>
    <submittedName>
        <fullName evidence="2">Uncharacterized protein</fullName>
    </submittedName>
</protein>
<name>A0ABN5YYV6_9MYCO</name>
<feature type="region of interest" description="Disordered" evidence="1">
    <location>
        <begin position="385"/>
        <end position="408"/>
    </location>
</feature>
<accession>A0ABN5YYV6</accession>
<feature type="compositionally biased region" description="Low complexity" evidence="1">
    <location>
        <begin position="388"/>
        <end position="397"/>
    </location>
</feature>
<feature type="region of interest" description="Disordered" evidence="1">
    <location>
        <begin position="292"/>
        <end position="369"/>
    </location>
</feature>
<reference evidence="2 3" key="1">
    <citation type="journal article" date="2019" name="Emerg. Microbes Infect.">
        <title>Comprehensive subspecies identification of 175 nontuberculous mycobacteria species based on 7547 genomic profiles.</title>
        <authorList>
            <person name="Matsumoto Y."/>
            <person name="Kinjo T."/>
            <person name="Motooka D."/>
            <person name="Nabeya D."/>
            <person name="Jung N."/>
            <person name="Uechi K."/>
            <person name="Horii T."/>
            <person name="Iida T."/>
            <person name="Fujita J."/>
            <person name="Nakamura S."/>
        </authorList>
    </citation>
    <scope>NUCLEOTIDE SEQUENCE [LARGE SCALE GENOMIC DNA]</scope>
    <source>
        <strain evidence="2 3">JCM 15296</strain>
    </source>
</reference>
<keyword evidence="3" id="KW-1185">Reference proteome</keyword>
<proteinExistence type="predicted"/>
<dbReference type="InterPro" id="IPR049709">
    <property type="entry name" value="IniB-like_N"/>
</dbReference>
<gene>
    <name evidence="2" type="ORF">MAUB_38170</name>
</gene>
<feature type="compositionally biased region" description="Basic and acidic residues" evidence="1">
    <location>
        <begin position="398"/>
        <end position="408"/>
    </location>
</feature>
<sequence length="408" mass="39800">MVAPFAGSLPAPNVVVSSPDNGDPELQKSKTPKKGTPMTSLIEFIIDLFRFPTVASSFVADPQGTMQNAGLANVTAAQLASVAASAVPAGVVLGGGDPVVGLQNAVSDYYSMSSPFSPQSGFVSQPTFAPDTSLASGNNVPIASGNNVPVLSPTQDAGANAQQGAFNLGFGDITLGGSHVQQGDGGVNIAGSNSGDIASGKGAVMGDGNTVNNGDIHAGSHSPVIIGTGNHAVDNSTTAGGNVIAGNSGPVISDVNTGGGNGGSASAGGGLIGGGHANAGSGGSGGNIVINDGNTTNTHVGGNQTTAGHDLGSGNTSVIDDSSHSSTVNTSLNSGNTANTSIGSGNSTHTSIGSGNTTHTDVSSDNSVHSTVADNSVHEASMNTYAPTDTHTTTDISHTTHVDPTHMH</sequence>
<dbReference type="Proteomes" id="UP000465609">
    <property type="component" value="Chromosome"/>
</dbReference>
<feature type="region of interest" description="Disordered" evidence="1">
    <location>
        <begin position="13"/>
        <end position="35"/>
    </location>
</feature>
<evidence type="ECO:0000256" key="1">
    <source>
        <dbReference type="SAM" id="MobiDB-lite"/>
    </source>
</evidence>
<organism evidence="2 3">
    <name type="scientific">Mycolicibacterium aubagnense</name>
    <dbReference type="NCBI Taxonomy" id="319707"/>
    <lineage>
        <taxon>Bacteria</taxon>
        <taxon>Bacillati</taxon>
        <taxon>Actinomycetota</taxon>
        <taxon>Actinomycetes</taxon>
        <taxon>Mycobacteriales</taxon>
        <taxon>Mycobacteriaceae</taxon>
        <taxon>Mycolicibacterium</taxon>
    </lineage>
</organism>